<proteinExistence type="predicted"/>
<name>A0A2J5I001_9EURO</name>
<evidence type="ECO:0000313" key="2">
    <source>
        <dbReference type="EMBL" id="PLN83093.1"/>
    </source>
</evidence>
<evidence type="ECO:0000256" key="1">
    <source>
        <dbReference type="SAM" id="MobiDB-lite"/>
    </source>
</evidence>
<dbReference type="EMBL" id="KZ559521">
    <property type="protein sequence ID" value="PLN83093.1"/>
    <property type="molecule type" value="Genomic_DNA"/>
</dbReference>
<sequence length="74" mass="8549">MTGLIGYNHRRLRRGSLQITLELSFPPPDLAPVEHDIQNTGEEQYTMHRSDLRQHDDRHSHGGFSNGPCDPRRM</sequence>
<organism evidence="2 3">
    <name type="scientific">Aspergillus taichungensis</name>
    <dbReference type="NCBI Taxonomy" id="482145"/>
    <lineage>
        <taxon>Eukaryota</taxon>
        <taxon>Fungi</taxon>
        <taxon>Dikarya</taxon>
        <taxon>Ascomycota</taxon>
        <taxon>Pezizomycotina</taxon>
        <taxon>Eurotiomycetes</taxon>
        <taxon>Eurotiomycetidae</taxon>
        <taxon>Eurotiales</taxon>
        <taxon>Aspergillaceae</taxon>
        <taxon>Aspergillus</taxon>
        <taxon>Aspergillus subgen. Circumdati</taxon>
    </lineage>
</organism>
<dbReference type="Proteomes" id="UP000235023">
    <property type="component" value="Unassembled WGS sequence"/>
</dbReference>
<reference evidence="3" key="1">
    <citation type="submission" date="2017-12" db="EMBL/GenBank/DDBJ databases">
        <authorList>
            <consortium name="DOE Joint Genome Institute"/>
            <person name="Mondo S.J."/>
            <person name="Kjaerbolling I."/>
            <person name="Vesth T.C."/>
            <person name="Frisvad J.C."/>
            <person name="Nybo J.L."/>
            <person name="Theobald S."/>
            <person name="Kuo A."/>
            <person name="Bowyer P."/>
            <person name="Matsuda Y."/>
            <person name="Lyhne E.K."/>
            <person name="Kogle M.E."/>
            <person name="Clum A."/>
            <person name="Lipzen A."/>
            <person name="Salamov A."/>
            <person name="Ngan C.Y."/>
            <person name="Daum C."/>
            <person name="Chiniquy J."/>
            <person name="Barry K."/>
            <person name="LaButti K."/>
            <person name="Haridas S."/>
            <person name="Simmons B.A."/>
            <person name="Magnuson J.K."/>
            <person name="Mortensen U.H."/>
            <person name="Larsen T.O."/>
            <person name="Grigoriev I.V."/>
            <person name="Baker S.E."/>
            <person name="Andersen M.R."/>
            <person name="Nordberg H.P."/>
            <person name="Cantor M.N."/>
            <person name="Hua S.X."/>
        </authorList>
    </citation>
    <scope>NUCLEOTIDE SEQUENCE [LARGE SCALE GENOMIC DNA]</scope>
    <source>
        <strain evidence="3">IBT 19404</strain>
    </source>
</reference>
<accession>A0A2J5I001</accession>
<keyword evidence="3" id="KW-1185">Reference proteome</keyword>
<gene>
    <name evidence="2" type="ORF">BDW42DRAFT_165277</name>
</gene>
<protein>
    <submittedName>
        <fullName evidence="2">Uncharacterized protein</fullName>
    </submittedName>
</protein>
<evidence type="ECO:0000313" key="3">
    <source>
        <dbReference type="Proteomes" id="UP000235023"/>
    </source>
</evidence>
<feature type="compositionally biased region" description="Basic and acidic residues" evidence="1">
    <location>
        <begin position="45"/>
        <end position="60"/>
    </location>
</feature>
<dbReference type="AlphaFoldDB" id="A0A2J5I001"/>
<feature type="region of interest" description="Disordered" evidence="1">
    <location>
        <begin position="39"/>
        <end position="74"/>
    </location>
</feature>